<dbReference type="PANTHER" id="PTHR22838">
    <property type="entry name" value="WD REPEAT PROTEIN 26-RELATED"/>
    <property type="match status" value="1"/>
</dbReference>
<dbReference type="PROSITE" id="PS50082">
    <property type="entry name" value="WD_REPEATS_2"/>
    <property type="match status" value="2"/>
</dbReference>
<keyword evidence="2" id="KW-0677">Repeat</keyword>
<dbReference type="OrthoDB" id="1932312at2759"/>
<gene>
    <name evidence="3" type="ORF">PACLA_8A013071</name>
</gene>
<reference evidence="3" key="1">
    <citation type="submission" date="2020-04" db="EMBL/GenBank/DDBJ databases">
        <authorList>
            <person name="Alioto T."/>
            <person name="Alioto T."/>
            <person name="Gomez Garrido J."/>
        </authorList>
    </citation>
    <scope>NUCLEOTIDE SEQUENCE</scope>
    <source>
        <strain evidence="3">A484AB</strain>
    </source>
</reference>
<dbReference type="EMBL" id="CACRXK020003403">
    <property type="protein sequence ID" value="CAB3998635.1"/>
    <property type="molecule type" value="Genomic_DNA"/>
</dbReference>
<sequence>MNVCQQILALDARFNAYRAQASPQHRTLYIRRRTQLLREIAKKNIDHSVRRQYLHLRKLILSKQHGADLQSLRSRSTSIPSRISSVEQSFDSLQVDDHGTTVKTHHRYHSAGSFQFLPTPDVAMTIHEDSTLQGVVPTKKAEASRKMAGNKSLGENYAFAGMHHVFDQHAEAVTSIKFAHDEKHQLACSSSDGTISVCHLIPSPSVTCFLRGHKASIKDFDWSVANDFIVSASLDGSSRLWNPTSGQCLRVFDDNWLCAVLSCRFQPLNNNMIVTGNQKGHIQVYNTSTGKCIKGGTGRTTGAVLSLAFDSTGTILWTGDEKGGILAFCFDIVTGRVQKGKRIVVADGCAITSISYRSWINREARDPSLLVNVANNNLCLFRVVNEEGVLKLKRSFNIRHQSLGIRSSFCPLMSFRQGACVVSGSEDMAVYFFDVEKAEKPCVNKLLGHSAPVLDVCWNYDESLLASCDTEGTVIVWKREQRKYN</sequence>
<evidence type="ECO:0000313" key="4">
    <source>
        <dbReference type="Proteomes" id="UP001152795"/>
    </source>
</evidence>
<feature type="non-terminal residue" evidence="3">
    <location>
        <position position="1"/>
    </location>
</feature>
<dbReference type="Proteomes" id="UP001152795">
    <property type="component" value="Unassembled WGS sequence"/>
</dbReference>
<evidence type="ECO:0000256" key="1">
    <source>
        <dbReference type="ARBA" id="ARBA00022574"/>
    </source>
</evidence>
<evidence type="ECO:0000256" key="2">
    <source>
        <dbReference type="ARBA" id="ARBA00022737"/>
    </source>
</evidence>
<dbReference type="InterPro" id="IPR015943">
    <property type="entry name" value="WD40/YVTN_repeat-like_dom_sf"/>
</dbReference>
<protein>
    <submittedName>
        <fullName evidence="3">WD repeat-containing 13-like</fullName>
    </submittedName>
</protein>
<accession>A0A7D9E0K6</accession>
<dbReference type="InterPro" id="IPR051350">
    <property type="entry name" value="WD_repeat-ST_regulator"/>
</dbReference>
<dbReference type="Gene3D" id="2.130.10.10">
    <property type="entry name" value="YVTN repeat-like/Quinoprotein amine dehydrogenase"/>
    <property type="match status" value="2"/>
</dbReference>
<dbReference type="InterPro" id="IPR036322">
    <property type="entry name" value="WD40_repeat_dom_sf"/>
</dbReference>
<organism evidence="3 4">
    <name type="scientific">Paramuricea clavata</name>
    <name type="common">Red gorgonian</name>
    <name type="synonym">Violescent sea-whip</name>
    <dbReference type="NCBI Taxonomy" id="317549"/>
    <lineage>
        <taxon>Eukaryota</taxon>
        <taxon>Metazoa</taxon>
        <taxon>Cnidaria</taxon>
        <taxon>Anthozoa</taxon>
        <taxon>Octocorallia</taxon>
        <taxon>Malacalcyonacea</taxon>
        <taxon>Plexauridae</taxon>
        <taxon>Paramuricea</taxon>
    </lineage>
</organism>
<proteinExistence type="predicted"/>
<dbReference type="AlphaFoldDB" id="A0A7D9E0K6"/>
<dbReference type="SMART" id="SM00320">
    <property type="entry name" value="WD40"/>
    <property type="match status" value="5"/>
</dbReference>
<name>A0A7D9E0K6_PARCT</name>
<evidence type="ECO:0000313" key="3">
    <source>
        <dbReference type="EMBL" id="CAB3998635.1"/>
    </source>
</evidence>
<dbReference type="GO" id="GO:1990841">
    <property type="term" value="F:promoter-specific chromatin binding"/>
    <property type="evidence" value="ECO:0007669"/>
    <property type="project" value="TreeGrafter"/>
</dbReference>
<dbReference type="GO" id="GO:0005634">
    <property type="term" value="C:nucleus"/>
    <property type="evidence" value="ECO:0007669"/>
    <property type="project" value="TreeGrafter"/>
</dbReference>
<dbReference type="SUPFAM" id="SSF50978">
    <property type="entry name" value="WD40 repeat-like"/>
    <property type="match status" value="1"/>
</dbReference>
<dbReference type="PANTHER" id="PTHR22838:SF4">
    <property type="entry name" value="WD REPEAT-CONTAINING PROTEIN 13"/>
    <property type="match status" value="1"/>
</dbReference>
<keyword evidence="4" id="KW-1185">Reference proteome</keyword>
<dbReference type="Pfam" id="PF00400">
    <property type="entry name" value="WD40"/>
    <property type="match status" value="3"/>
</dbReference>
<dbReference type="PROSITE" id="PS50294">
    <property type="entry name" value="WD_REPEATS_REGION"/>
    <property type="match status" value="2"/>
</dbReference>
<comment type="caution">
    <text evidence="3">The sequence shown here is derived from an EMBL/GenBank/DDBJ whole genome shotgun (WGS) entry which is preliminary data.</text>
</comment>
<dbReference type="InterPro" id="IPR001680">
    <property type="entry name" value="WD40_rpt"/>
</dbReference>
<keyword evidence="1" id="KW-0853">WD repeat</keyword>